<dbReference type="RefSeq" id="XP_005780469.1">
    <property type="nucleotide sequence ID" value="XM_005780412.1"/>
</dbReference>
<dbReference type="PaxDb" id="2903-EOD28040"/>
<dbReference type="HOGENOM" id="CLU_999059_0_0_1"/>
<sequence length="279" mass="30861">MDMDVDDPTLDDQLPTLCTLGEDALLLVLEMCDSVTLCALARSTSLFTRPAPGEGLSLPERAAWATMRRHFASGAARPYERGAAEQHRQVLSLHERGMLRPGVLHDVPLHAVEGAGSGWEVAYQAPYQHRTSDADLDVAVPRDARYVLLGALSMTGARSTDRYERGQAVGVPLPDRETLEDGSALAFSLLAWGRRDTVLKATHGEKEFEGGATRSDNLEAGVHFYRWPAHAIGFSSDPDLFFWNLETQSTGGWRAGLAYDLGDSTEWYKCCYYRMLHRC</sequence>
<evidence type="ECO:0008006" key="3">
    <source>
        <dbReference type="Google" id="ProtNLM"/>
    </source>
</evidence>
<evidence type="ECO:0000313" key="2">
    <source>
        <dbReference type="Proteomes" id="UP000013827"/>
    </source>
</evidence>
<dbReference type="EnsemblProtists" id="EOD28040">
    <property type="protein sequence ID" value="EOD28040"/>
    <property type="gene ID" value="EMIHUDRAFT_457064"/>
</dbReference>
<protein>
    <recommendedName>
        <fullName evidence="3">F-box domain-containing protein</fullName>
    </recommendedName>
</protein>
<dbReference type="Proteomes" id="UP000013827">
    <property type="component" value="Unassembled WGS sequence"/>
</dbReference>
<name>A0A0D3JX05_EMIH1</name>
<evidence type="ECO:0000313" key="1">
    <source>
        <dbReference type="EnsemblProtists" id="EOD28040"/>
    </source>
</evidence>
<accession>A0A0D3JX05</accession>
<reference evidence="1" key="2">
    <citation type="submission" date="2024-10" db="UniProtKB">
        <authorList>
            <consortium name="EnsemblProtists"/>
        </authorList>
    </citation>
    <scope>IDENTIFICATION</scope>
</reference>
<proteinExistence type="predicted"/>
<dbReference type="KEGG" id="ehx:EMIHUDRAFT_457064"/>
<reference evidence="2" key="1">
    <citation type="journal article" date="2013" name="Nature">
        <title>Pan genome of the phytoplankton Emiliania underpins its global distribution.</title>
        <authorList>
            <person name="Read B.A."/>
            <person name="Kegel J."/>
            <person name="Klute M.J."/>
            <person name="Kuo A."/>
            <person name="Lefebvre S.C."/>
            <person name="Maumus F."/>
            <person name="Mayer C."/>
            <person name="Miller J."/>
            <person name="Monier A."/>
            <person name="Salamov A."/>
            <person name="Young J."/>
            <person name="Aguilar M."/>
            <person name="Claverie J.M."/>
            <person name="Frickenhaus S."/>
            <person name="Gonzalez K."/>
            <person name="Herman E.K."/>
            <person name="Lin Y.C."/>
            <person name="Napier J."/>
            <person name="Ogata H."/>
            <person name="Sarno A.F."/>
            <person name="Shmutz J."/>
            <person name="Schroeder D."/>
            <person name="de Vargas C."/>
            <person name="Verret F."/>
            <person name="von Dassow P."/>
            <person name="Valentin K."/>
            <person name="Van de Peer Y."/>
            <person name="Wheeler G."/>
            <person name="Dacks J.B."/>
            <person name="Delwiche C.F."/>
            <person name="Dyhrman S.T."/>
            <person name="Glockner G."/>
            <person name="John U."/>
            <person name="Richards T."/>
            <person name="Worden A.Z."/>
            <person name="Zhang X."/>
            <person name="Grigoriev I.V."/>
            <person name="Allen A.E."/>
            <person name="Bidle K."/>
            <person name="Borodovsky M."/>
            <person name="Bowler C."/>
            <person name="Brownlee C."/>
            <person name="Cock J.M."/>
            <person name="Elias M."/>
            <person name="Gladyshev V.N."/>
            <person name="Groth M."/>
            <person name="Guda C."/>
            <person name="Hadaegh A."/>
            <person name="Iglesias-Rodriguez M.D."/>
            <person name="Jenkins J."/>
            <person name="Jones B.M."/>
            <person name="Lawson T."/>
            <person name="Leese F."/>
            <person name="Lindquist E."/>
            <person name="Lobanov A."/>
            <person name="Lomsadze A."/>
            <person name="Malik S.B."/>
            <person name="Marsh M.E."/>
            <person name="Mackinder L."/>
            <person name="Mock T."/>
            <person name="Mueller-Roeber B."/>
            <person name="Pagarete A."/>
            <person name="Parker M."/>
            <person name="Probert I."/>
            <person name="Quesneville H."/>
            <person name="Raines C."/>
            <person name="Rensing S.A."/>
            <person name="Riano-Pachon D.M."/>
            <person name="Richier S."/>
            <person name="Rokitta S."/>
            <person name="Shiraiwa Y."/>
            <person name="Soanes D.M."/>
            <person name="van der Giezen M."/>
            <person name="Wahlund T.M."/>
            <person name="Williams B."/>
            <person name="Wilson W."/>
            <person name="Wolfe G."/>
            <person name="Wurch L.L."/>
        </authorList>
    </citation>
    <scope>NUCLEOTIDE SEQUENCE</scope>
</reference>
<dbReference type="GeneID" id="17273585"/>
<dbReference type="AlphaFoldDB" id="A0A0D3JX05"/>
<keyword evidence="2" id="KW-1185">Reference proteome</keyword>
<organism evidence="1 2">
    <name type="scientific">Emiliania huxleyi (strain CCMP1516)</name>
    <dbReference type="NCBI Taxonomy" id="280463"/>
    <lineage>
        <taxon>Eukaryota</taxon>
        <taxon>Haptista</taxon>
        <taxon>Haptophyta</taxon>
        <taxon>Prymnesiophyceae</taxon>
        <taxon>Isochrysidales</taxon>
        <taxon>Noelaerhabdaceae</taxon>
        <taxon>Emiliania</taxon>
    </lineage>
</organism>